<dbReference type="PANTHER" id="PTHR43308:SF5">
    <property type="entry name" value="S-LAYER PROTEIN _ PEPTIDOGLYCAN ENDO-BETA-N-ACETYLGLUCOSAMINIDASE"/>
    <property type="match status" value="1"/>
</dbReference>
<evidence type="ECO:0000259" key="3">
    <source>
        <dbReference type="PROSITE" id="PS51272"/>
    </source>
</evidence>
<reference evidence="4 5" key="1">
    <citation type="submission" date="2019-09" db="EMBL/GenBank/DDBJ databases">
        <title>Whole genome sequences of isolates from the Mars Exploration Rovers.</title>
        <authorList>
            <person name="Seuylemezian A."/>
            <person name="Vaishampayan P."/>
        </authorList>
    </citation>
    <scope>NUCLEOTIDE SEQUENCE [LARGE SCALE GENOMIC DNA]</scope>
    <source>
        <strain evidence="4 5">MER_TA_151</strain>
    </source>
</reference>
<protein>
    <submittedName>
        <fullName evidence="4">S-layer homology domain-containing protein</fullName>
    </submittedName>
</protein>
<dbReference type="OrthoDB" id="57539at2"/>
<feature type="compositionally biased region" description="Polar residues" evidence="2">
    <location>
        <begin position="498"/>
        <end position="510"/>
    </location>
</feature>
<dbReference type="InterPro" id="IPR051465">
    <property type="entry name" value="Cell_Envelope_Struct_Comp"/>
</dbReference>
<gene>
    <name evidence="4" type="ORF">F4V44_22885</name>
</gene>
<dbReference type="InterPro" id="IPR046780">
    <property type="entry name" value="aBig_2"/>
</dbReference>
<organism evidence="4 5">
    <name type="scientific">Niallia endozanthoxylica</name>
    <dbReference type="NCBI Taxonomy" id="2036016"/>
    <lineage>
        <taxon>Bacteria</taxon>
        <taxon>Bacillati</taxon>
        <taxon>Bacillota</taxon>
        <taxon>Bacilli</taxon>
        <taxon>Bacillales</taxon>
        <taxon>Bacillaceae</taxon>
        <taxon>Niallia</taxon>
    </lineage>
</organism>
<dbReference type="PANTHER" id="PTHR43308">
    <property type="entry name" value="OUTER MEMBRANE PROTEIN ALPHA-RELATED"/>
    <property type="match status" value="1"/>
</dbReference>
<dbReference type="Proteomes" id="UP000326671">
    <property type="component" value="Unassembled WGS sequence"/>
</dbReference>
<sequence length="1429" mass="149210">MSSSTKYRKFLAATVGTTIAASSALTVVPYNVLNVKAASFTDIEPGTYFYDAVIDLSGKGIIKGFDDGTFKPYQLINRGQASAMIARALKLDVTNVSDPGFTDVSKHSTFYSSIAALVDAGIVDGVTADTFEPNRTITRAEMAKMVVNAFGLKQNKDTSLAFTDVPSVSWYTEFVKALYDNGVTVGVTETTFAPHNEIKRGQLATFIYRAQKIKSQSDVIENVTDSSVVIDGQSYKMDENLQKLFNAENAAVLKNALIQFEQKDGVIISVKSLEITESGKSGQNGQLVLDGKNAVIDGDVTINGDYVTVKNITVKGNFTIGSAVKNSFSSDKLTVEGKTVVSNESVSSASMTAAAEKKAKLVFSNSTLKVIELNQEHAALELKGSTTVLEIKVSANASISADSTVVIPKITLQSGAKQVEIDANVKQLIVNSATTKITLKEGSKIENLVLPEGLRASDIIENYDEVKQDIDEINGEDNPDAGTSPGGGGGGGGGGDTTPPTFDNSPTAETGTLKGEINVAVDLNEAGKVYYVVVAKGATAPSVANVKAGKDHTGTEDAIKAGSFNVTRQAHTEIITGLTGGSQYDVYVVAQDSRLNTQRNVTKVSNSVTAAGAELGQAGTSNTLQVVNVTGSGNITVGPETGTLVLTQGLEISGPFEGTITLRNIELQGAASNLTVDTEKATVVLEETVTVDGQTIIEDVSDATFSSSATHTGSIAVSDSNGTKLELNGAASNANVEITGTGTVALAGQFNQPIAITGSPSLAINPGAVVSSLAINAGASVPSLAISPGAAVSSLTINPGAAISSLAISPGAAITTLEINEDLPGLVISGAVYEIKPAPGITLAGQLQQVQNQITSTLDTINDKDATIEQQIDALVAGLKLDRPFVEGIIGTVISNRPADGYPSLLDIKPVIDVAIAKRDFTLENTSAVINNLTLPSSYKNGVRITWESSDVSVIGHDGKVTRPEAGDGDATVTLTATFSDSDGTVADTKEFTVTVKEKTATGTIAVPDRAAVGSNVEITVSDKDYINEQTEETINVTVGAEEVALKEIADSGEFVGTYEASAPGQLTITYQDLMDADGKSSTITKVIQIVGLNEDITAPVLQSAIYTLNGETIDLTKNGYVIELSPQDIKNLANLSFIIKDDSDVTISAKDSILGYDLAAGVTLSPENGFITYDVNVEQVKALAGGLDLLNQLANGGSSITLDVNHVRTLIEYVESEVLPGTGDTITLDAEEVKAVIGSEDLWNNLAGDNGQITLDVATVRTLFGNPALWDLLADQTGMVALSEESINALFPGIGSLSGSLNVSFIKGELAKESFWNNLSGGDGQITFSSSSASALVSDIGDNIDVGGSITVDRVQAIKAFEKIFDILDNNVDGSITLNKDTAKAFLATLNLPEGFPYGETQITLTMEDAEGNAAEPITVTVKLKRNN</sequence>
<dbReference type="InterPro" id="IPR001119">
    <property type="entry name" value="SLH_dom"/>
</dbReference>
<accession>A0A5J5H794</accession>
<dbReference type="Pfam" id="PF00395">
    <property type="entry name" value="SLH"/>
    <property type="match status" value="3"/>
</dbReference>
<evidence type="ECO:0000256" key="2">
    <source>
        <dbReference type="SAM" id="MobiDB-lite"/>
    </source>
</evidence>
<feature type="compositionally biased region" description="Gly residues" evidence="2">
    <location>
        <begin position="484"/>
        <end position="496"/>
    </location>
</feature>
<keyword evidence="1" id="KW-0732">Signal</keyword>
<feature type="domain" description="SLH" evidence="3">
    <location>
        <begin position="161"/>
        <end position="221"/>
    </location>
</feature>
<dbReference type="Pfam" id="PF20578">
    <property type="entry name" value="aBig_2"/>
    <property type="match status" value="1"/>
</dbReference>
<evidence type="ECO:0000313" key="4">
    <source>
        <dbReference type="EMBL" id="KAA9015503.1"/>
    </source>
</evidence>
<evidence type="ECO:0000313" key="5">
    <source>
        <dbReference type="Proteomes" id="UP000326671"/>
    </source>
</evidence>
<dbReference type="RefSeq" id="WP_150442333.1">
    <property type="nucleotide sequence ID" value="NZ_VYKL01000041.1"/>
</dbReference>
<feature type="domain" description="SLH" evidence="3">
    <location>
        <begin position="97"/>
        <end position="160"/>
    </location>
</feature>
<comment type="caution">
    <text evidence="4">The sequence shown here is derived from an EMBL/GenBank/DDBJ whole genome shotgun (WGS) entry which is preliminary data.</text>
</comment>
<name>A0A5J5H794_9BACI</name>
<proteinExistence type="predicted"/>
<dbReference type="EMBL" id="VYKL01000041">
    <property type="protein sequence ID" value="KAA9015503.1"/>
    <property type="molecule type" value="Genomic_DNA"/>
</dbReference>
<dbReference type="PROSITE" id="PS51272">
    <property type="entry name" value="SLH"/>
    <property type="match status" value="3"/>
</dbReference>
<keyword evidence="5" id="KW-1185">Reference proteome</keyword>
<feature type="domain" description="SLH" evidence="3">
    <location>
        <begin position="36"/>
        <end position="96"/>
    </location>
</feature>
<feature type="region of interest" description="Disordered" evidence="2">
    <location>
        <begin position="472"/>
        <end position="510"/>
    </location>
</feature>
<evidence type="ECO:0000256" key="1">
    <source>
        <dbReference type="ARBA" id="ARBA00022729"/>
    </source>
</evidence>